<sequence length="14" mass="1656">MTFSGWKWNCPNGQ</sequence>
<proteinExistence type="predicted"/>
<accession>A0A0A9BVX4</accession>
<organism evidence="1">
    <name type="scientific">Arundo donax</name>
    <name type="common">Giant reed</name>
    <name type="synonym">Donax arundinaceus</name>
    <dbReference type="NCBI Taxonomy" id="35708"/>
    <lineage>
        <taxon>Eukaryota</taxon>
        <taxon>Viridiplantae</taxon>
        <taxon>Streptophyta</taxon>
        <taxon>Embryophyta</taxon>
        <taxon>Tracheophyta</taxon>
        <taxon>Spermatophyta</taxon>
        <taxon>Magnoliopsida</taxon>
        <taxon>Liliopsida</taxon>
        <taxon>Poales</taxon>
        <taxon>Poaceae</taxon>
        <taxon>PACMAD clade</taxon>
        <taxon>Arundinoideae</taxon>
        <taxon>Arundineae</taxon>
        <taxon>Arundo</taxon>
    </lineage>
</organism>
<evidence type="ECO:0000313" key="1">
    <source>
        <dbReference type="EMBL" id="JAD66358.1"/>
    </source>
</evidence>
<reference evidence="1" key="1">
    <citation type="submission" date="2014-09" db="EMBL/GenBank/DDBJ databases">
        <authorList>
            <person name="Magalhaes I.L.F."/>
            <person name="Oliveira U."/>
            <person name="Santos F.R."/>
            <person name="Vidigal T.H.D.A."/>
            <person name="Brescovit A.D."/>
            <person name="Santos A.J."/>
        </authorList>
    </citation>
    <scope>NUCLEOTIDE SEQUENCE</scope>
    <source>
        <tissue evidence="1">Shoot tissue taken approximately 20 cm above the soil surface</tissue>
    </source>
</reference>
<dbReference type="EMBL" id="GBRH01231537">
    <property type="protein sequence ID" value="JAD66358.1"/>
    <property type="molecule type" value="Transcribed_RNA"/>
</dbReference>
<protein>
    <submittedName>
        <fullName evidence="1">Uncharacterized protein</fullName>
    </submittedName>
</protein>
<reference evidence="1" key="2">
    <citation type="journal article" date="2015" name="Data Brief">
        <title>Shoot transcriptome of the giant reed, Arundo donax.</title>
        <authorList>
            <person name="Barrero R.A."/>
            <person name="Guerrero F.D."/>
            <person name="Moolhuijzen P."/>
            <person name="Goolsby J.A."/>
            <person name="Tidwell J."/>
            <person name="Bellgard S.E."/>
            <person name="Bellgard M.I."/>
        </authorList>
    </citation>
    <scope>NUCLEOTIDE SEQUENCE</scope>
    <source>
        <tissue evidence="1">Shoot tissue taken approximately 20 cm above the soil surface</tissue>
    </source>
</reference>
<name>A0A0A9BVX4_ARUDO</name>